<dbReference type="Gene3D" id="3.30.70.270">
    <property type="match status" value="1"/>
</dbReference>
<dbReference type="PROSITE" id="PS50113">
    <property type="entry name" value="PAC"/>
    <property type="match status" value="1"/>
</dbReference>
<dbReference type="NCBIfam" id="TIGR00229">
    <property type="entry name" value="sensory_box"/>
    <property type="match status" value="2"/>
</dbReference>
<evidence type="ECO:0000256" key="1">
    <source>
        <dbReference type="SAM" id="Coils"/>
    </source>
</evidence>
<dbReference type="Gene3D" id="3.30.450.40">
    <property type="match status" value="1"/>
</dbReference>
<evidence type="ECO:0000259" key="3">
    <source>
        <dbReference type="PROSITE" id="PS50113"/>
    </source>
</evidence>
<evidence type="ECO:0000259" key="2">
    <source>
        <dbReference type="PROSITE" id="PS50112"/>
    </source>
</evidence>
<dbReference type="InterPro" id="IPR000160">
    <property type="entry name" value="GGDEF_dom"/>
</dbReference>
<dbReference type="EMBL" id="QMQB01000063">
    <property type="protein sequence ID" value="RLE13906.1"/>
    <property type="molecule type" value="Genomic_DNA"/>
</dbReference>
<evidence type="ECO:0000259" key="4">
    <source>
        <dbReference type="PROSITE" id="PS50887"/>
    </source>
</evidence>
<dbReference type="PROSITE" id="PS50112">
    <property type="entry name" value="PAS"/>
    <property type="match status" value="2"/>
</dbReference>
<dbReference type="PANTHER" id="PTHR44757:SF2">
    <property type="entry name" value="BIOFILM ARCHITECTURE MAINTENANCE PROTEIN MBAA"/>
    <property type="match status" value="1"/>
</dbReference>
<dbReference type="Pfam" id="PF13185">
    <property type="entry name" value="GAF_2"/>
    <property type="match status" value="1"/>
</dbReference>
<dbReference type="CDD" id="cd01949">
    <property type="entry name" value="GGDEF"/>
    <property type="match status" value="1"/>
</dbReference>
<feature type="domain" description="PAS" evidence="2">
    <location>
        <begin position="140"/>
        <end position="194"/>
    </location>
</feature>
<dbReference type="SUPFAM" id="SSF55785">
    <property type="entry name" value="PYP-like sensor domain (PAS domain)"/>
    <property type="match status" value="2"/>
</dbReference>
<feature type="coiled-coil region" evidence="1">
    <location>
        <begin position="252"/>
        <end position="286"/>
    </location>
</feature>
<protein>
    <recommendedName>
        <fullName evidence="7">PAS domain S-box protein</fullName>
    </recommendedName>
</protein>
<dbReference type="AlphaFoldDB" id="A0A662DJ03"/>
<proteinExistence type="predicted"/>
<evidence type="ECO:0000313" key="6">
    <source>
        <dbReference type="Proteomes" id="UP000267654"/>
    </source>
</evidence>
<dbReference type="CDD" id="cd00130">
    <property type="entry name" value="PAS"/>
    <property type="match status" value="2"/>
</dbReference>
<dbReference type="InterPro" id="IPR043128">
    <property type="entry name" value="Rev_trsase/Diguanyl_cyclase"/>
</dbReference>
<dbReference type="NCBIfam" id="TIGR00254">
    <property type="entry name" value="GGDEF"/>
    <property type="match status" value="1"/>
</dbReference>
<dbReference type="InterPro" id="IPR013767">
    <property type="entry name" value="PAS_fold"/>
</dbReference>
<dbReference type="SMART" id="SM00086">
    <property type="entry name" value="PAC"/>
    <property type="match status" value="2"/>
</dbReference>
<dbReference type="Pfam" id="PF00990">
    <property type="entry name" value="GGDEF"/>
    <property type="match status" value="1"/>
</dbReference>
<dbReference type="InterPro" id="IPR013656">
    <property type="entry name" value="PAS_4"/>
</dbReference>
<dbReference type="InterPro" id="IPR052155">
    <property type="entry name" value="Biofilm_reg_signaling"/>
</dbReference>
<dbReference type="SMART" id="SM00065">
    <property type="entry name" value="GAF"/>
    <property type="match status" value="1"/>
</dbReference>
<dbReference type="InterPro" id="IPR003018">
    <property type="entry name" value="GAF"/>
</dbReference>
<dbReference type="InterPro" id="IPR029787">
    <property type="entry name" value="Nucleotide_cyclase"/>
</dbReference>
<gene>
    <name evidence="5" type="ORF">DRI96_02265</name>
</gene>
<dbReference type="PROSITE" id="PS50887">
    <property type="entry name" value="GGDEF"/>
    <property type="match status" value="1"/>
</dbReference>
<dbReference type="SUPFAM" id="SSF55781">
    <property type="entry name" value="GAF domain-like"/>
    <property type="match status" value="1"/>
</dbReference>
<evidence type="ECO:0008006" key="7">
    <source>
        <dbReference type="Google" id="ProtNLM"/>
    </source>
</evidence>
<dbReference type="FunFam" id="3.30.70.270:FF:000001">
    <property type="entry name" value="Diguanylate cyclase domain protein"/>
    <property type="match status" value="1"/>
</dbReference>
<feature type="domain" description="PAS" evidence="2">
    <location>
        <begin position="11"/>
        <end position="82"/>
    </location>
</feature>
<dbReference type="InterPro" id="IPR000700">
    <property type="entry name" value="PAS-assoc_C"/>
</dbReference>
<sequence length="578" mass="67411">MDPSKEDKFLESLNMHSLIDFAGCILVIIGKDKKVTFINKKGCEVLEYRKEEIIGKDWFEDFLPSEVKEKVREVFEKLIKGEAQEIKYFENPVLTRRGEKRYILWHNTPLKDERGRIKGTLSTGIDITDRKKVEEKLKEAQIRAEIIANSTRDAIVITDDDGKVTFWNKAAEKIFGYAENEVIGERIYHFIVPEKYHENVKRGFEEFKKAGKGPIVEKIIEVFSLRKDKKEVPVELSLSSVNMEGKWHVVGIARDIARRKRMEEALKKYQDRLKRLHETVDFLQRCNTEDEVYKTTINEIKKVLGFDLCFLYLMEDESLVLKAASSSSTSEEVKCLLLDRDIAEKTLKEGKSIWTKDVKEFDREAAPISFISSPIDKLGVLQVVSPEAGAFTREDVELIEILTNHLTEEIKRIRLEKKLRDMAIHDPLTGTYNRYYFNEILSREIKRSKRYKYPIGFLMIDINRFKEVNDRFSHLLGDKVLKEVASLIKRNVRDTDIVVRFGGDEFLVLLLQVERKILDKIKERIKNEIKVWGKKTHLIDFPLTLAIGVSSWYPGEKRKVEEVLKEADFKMYEDKKAG</sequence>
<keyword evidence="1" id="KW-0175">Coiled coil</keyword>
<dbReference type="Gene3D" id="3.30.450.20">
    <property type="entry name" value="PAS domain"/>
    <property type="match status" value="2"/>
</dbReference>
<organism evidence="5 6">
    <name type="scientific">Aerophobetes bacterium</name>
    <dbReference type="NCBI Taxonomy" id="2030807"/>
    <lineage>
        <taxon>Bacteria</taxon>
        <taxon>Candidatus Aerophobota</taxon>
    </lineage>
</organism>
<dbReference type="SUPFAM" id="SSF55073">
    <property type="entry name" value="Nucleotide cyclase"/>
    <property type="match status" value="1"/>
</dbReference>
<dbReference type="InterPro" id="IPR000014">
    <property type="entry name" value="PAS"/>
</dbReference>
<dbReference type="SMART" id="SM00091">
    <property type="entry name" value="PAS"/>
    <property type="match status" value="2"/>
</dbReference>
<feature type="domain" description="GGDEF" evidence="4">
    <location>
        <begin position="453"/>
        <end position="578"/>
    </location>
</feature>
<dbReference type="PANTHER" id="PTHR44757">
    <property type="entry name" value="DIGUANYLATE CYCLASE DGCP"/>
    <property type="match status" value="1"/>
</dbReference>
<evidence type="ECO:0000313" key="5">
    <source>
        <dbReference type="EMBL" id="RLE13906.1"/>
    </source>
</evidence>
<dbReference type="InterPro" id="IPR035965">
    <property type="entry name" value="PAS-like_dom_sf"/>
</dbReference>
<dbReference type="Pfam" id="PF08448">
    <property type="entry name" value="PAS_4"/>
    <property type="match status" value="1"/>
</dbReference>
<dbReference type="Proteomes" id="UP000267654">
    <property type="component" value="Unassembled WGS sequence"/>
</dbReference>
<dbReference type="InterPro" id="IPR029016">
    <property type="entry name" value="GAF-like_dom_sf"/>
</dbReference>
<name>A0A662DJ03_UNCAE</name>
<dbReference type="InterPro" id="IPR001610">
    <property type="entry name" value="PAC"/>
</dbReference>
<dbReference type="GO" id="GO:0006355">
    <property type="term" value="P:regulation of DNA-templated transcription"/>
    <property type="evidence" value="ECO:0007669"/>
    <property type="project" value="InterPro"/>
</dbReference>
<comment type="caution">
    <text evidence="5">The sequence shown here is derived from an EMBL/GenBank/DDBJ whole genome shotgun (WGS) entry which is preliminary data.</text>
</comment>
<dbReference type="Pfam" id="PF00989">
    <property type="entry name" value="PAS"/>
    <property type="match status" value="1"/>
</dbReference>
<reference evidence="5 6" key="1">
    <citation type="submission" date="2018-06" db="EMBL/GenBank/DDBJ databases">
        <title>Extensive metabolic versatility and redundancy in microbially diverse, dynamic hydrothermal sediments.</title>
        <authorList>
            <person name="Dombrowski N."/>
            <person name="Teske A."/>
            <person name="Baker B.J."/>
        </authorList>
    </citation>
    <scope>NUCLEOTIDE SEQUENCE [LARGE SCALE GENOMIC DNA]</scope>
    <source>
        <strain evidence="5">B19_G9</strain>
    </source>
</reference>
<accession>A0A662DJ03</accession>
<dbReference type="SMART" id="SM00267">
    <property type="entry name" value="GGDEF"/>
    <property type="match status" value="1"/>
</dbReference>
<feature type="domain" description="PAC" evidence="3">
    <location>
        <begin position="87"/>
        <end position="139"/>
    </location>
</feature>